<name>A0AAD4M7S7_9AGAM</name>
<protein>
    <recommendedName>
        <fullName evidence="5">Secreted protein</fullName>
    </recommendedName>
</protein>
<dbReference type="EMBL" id="WTXG01000008">
    <property type="protein sequence ID" value="KAI0303637.1"/>
    <property type="molecule type" value="Genomic_DNA"/>
</dbReference>
<gene>
    <name evidence="3" type="ORF">B0F90DRAFT_1707647</name>
</gene>
<evidence type="ECO:0000256" key="2">
    <source>
        <dbReference type="SAM" id="SignalP"/>
    </source>
</evidence>
<feature type="chain" id="PRO_5041897204" description="Secreted protein" evidence="2">
    <location>
        <begin position="23"/>
        <end position="78"/>
    </location>
</feature>
<feature type="compositionally biased region" description="Polar residues" evidence="1">
    <location>
        <begin position="61"/>
        <end position="72"/>
    </location>
</feature>
<comment type="caution">
    <text evidence="3">The sequence shown here is derived from an EMBL/GenBank/DDBJ whole genome shotgun (WGS) entry which is preliminary data.</text>
</comment>
<evidence type="ECO:0000313" key="3">
    <source>
        <dbReference type="EMBL" id="KAI0303637.1"/>
    </source>
</evidence>
<sequence length="78" mass="8481">MWTLSSCLPLLLLPFIPSRTHGVTIFPFHVHLVGKGAGERTGGAVGQERRPLLPLPGISTAPRSSSTCNRETSLFKKR</sequence>
<dbReference type="AlphaFoldDB" id="A0AAD4M7S7"/>
<reference evidence="3" key="1">
    <citation type="journal article" date="2022" name="New Phytol.">
        <title>Evolutionary transition to the ectomycorrhizal habit in the genomes of a hyperdiverse lineage of mushroom-forming fungi.</title>
        <authorList>
            <person name="Looney B."/>
            <person name="Miyauchi S."/>
            <person name="Morin E."/>
            <person name="Drula E."/>
            <person name="Courty P.E."/>
            <person name="Kohler A."/>
            <person name="Kuo A."/>
            <person name="LaButti K."/>
            <person name="Pangilinan J."/>
            <person name="Lipzen A."/>
            <person name="Riley R."/>
            <person name="Andreopoulos W."/>
            <person name="He G."/>
            <person name="Johnson J."/>
            <person name="Nolan M."/>
            <person name="Tritt A."/>
            <person name="Barry K.W."/>
            <person name="Grigoriev I.V."/>
            <person name="Nagy L.G."/>
            <person name="Hibbett D."/>
            <person name="Henrissat B."/>
            <person name="Matheny P.B."/>
            <person name="Labbe J."/>
            <person name="Martin F.M."/>
        </authorList>
    </citation>
    <scope>NUCLEOTIDE SEQUENCE</scope>
    <source>
        <strain evidence="3">BPL690</strain>
    </source>
</reference>
<proteinExistence type="predicted"/>
<dbReference type="Proteomes" id="UP001203297">
    <property type="component" value="Unassembled WGS sequence"/>
</dbReference>
<evidence type="ECO:0000313" key="4">
    <source>
        <dbReference type="Proteomes" id="UP001203297"/>
    </source>
</evidence>
<feature type="region of interest" description="Disordered" evidence="1">
    <location>
        <begin position="40"/>
        <end position="78"/>
    </location>
</feature>
<organism evidence="3 4">
    <name type="scientific">Multifurca ochricompacta</name>
    <dbReference type="NCBI Taxonomy" id="376703"/>
    <lineage>
        <taxon>Eukaryota</taxon>
        <taxon>Fungi</taxon>
        <taxon>Dikarya</taxon>
        <taxon>Basidiomycota</taxon>
        <taxon>Agaricomycotina</taxon>
        <taxon>Agaricomycetes</taxon>
        <taxon>Russulales</taxon>
        <taxon>Russulaceae</taxon>
        <taxon>Multifurca</taxon>
    </lineage>
</organism>
<keyword evidence="2" id="KW-0732">Signal</keyword>
<evidence type="ECO:0000256" key="1">
    <source>
        <dbReference type="SAM" id="MobiDB-lite"/>
    </source>
</evidence>
<keyword evidence="4" id="KW-1185">Reference proteome</keyword>
<feature type="signal peptide" evidence="2">
    <location>
        <begin position="1"/>
        <end position="22"/>
    </location>
</feature>
<accession>A0AAD4M7S7</accession>
<evidence type="ECO:0008006" key="5">
    <source>
        <dbReference type="Google" id="ProtNLM"/>
    </source>
</evidence>